<dbReference type="InterPro" id="IPR051335">
    <property type="entry name" value="Alanyl-tRNA_Editing_Enzymes"/>
</dbReference>
<feature type="coiled-coil region" evidence="5">
    <location>
        <begin position="230"/>
        <end position="278"/>
    </location>
</feature>
<dbReference type="Gene3D" id="2.40.30.130">
    <property type="match status" value="1"/>
</dbReference>
<dbReference type="SUPFAM" id="SSF50447">
    <property type="entry name" value="Translation proteins"/>
    <property type="match status" value="1"/>
</dbReference>
<dbReference type="SUPFAM" id="SSF55186">
    <property type="entry name" value="ThrRS/AlaRS common domain"/>
    <property type="match status" value="1"/>
</dbReference>
<keyword evidence="7" id="KW-0436">Ligase</keyword>
<proteinExistence type="predicted"/>
<dbReference type="EC" id="6.1.1.7" evidence="7"/>
<evidence type="ECO:0000256" key="3">
    <source>
        <dbReference type="ARBA" id="ARBA00022723"/>
    </source>
</evidence>
<reference evidence="7 8" key="1">
    <citation type="submission" date="2021-03" db="EMBL/GenBank/DDBJ databases">
        <title>Genomic Encyclopedia of Type Strains, Phase IV (KMG-IV): sequencing the most valuable type-strain genomes for metagenomic binning, comparative biology and taxonomic classification.</title>
        <authorList>
            <person name="Goeker M."/>
        </authorList>
    </citation>
    <scope>NUCLEOTIDE SEQUENCE [LARGE SCALE GENOMIC DNA]</scope>
    <source>
        <strain evidence="7 8">DSM 28650</strain>
    </source>
</reference>
<dbReference type="Proteomes" id="UP001519308">
    <property type="component" value="Unassembled WGS sequence"/>
</dbReference>
<dbReference type="Pfam" id="PF07973">
    <property type="entry name" value="tRNA_SAD"/>
    <property type="match status" value="1"/>
</dbReference>
<dbReference type="GO" id="GO:0004813">
    <property type="term" value="F:alanine-tRNA ligase activity"/>
    <property type="evidence" value="ECO:0007669"/>
    <property type="project" value="UniProtKB-EC"/>
</dbReference>
<gene>
    <name evidence="7" type="ORF">J2Z44_003680</name>
</gene>
<comment type="cofactor">
    <cofactor evidence="1">
        <name>Zn(2+)</name>
        <dbReference type="ChEBI" id="CHEBI:29105"/>
    </cofactor>
</comment>
<evidence type="ECO:0000256" key="1">
    <source>
        <dbReference type="ARBA" id="ARBA00001947"/>
    </source>
</evidence>
<keyword evidence="5" id="KW-0175">Coiled coil</keyword>
<dbReference type="InterPro" id="IPR018165">
    <property type="entry name" value="Ala-tRNA-synth_IIc_core"/>
</dbReference>
<comment type="subcellular location">
    <subcellularLocation>
        <location evidence="2">Cytoplasm</location>
    </subcellularLocation>
</comment>
<evidence type="ECO:0000256" key="5">
    <source>
        <dbReference type="SAM" id="Coils"/>
    </source>
</evidence>
<comment type="caution">
    <text evidence="7">The sequence shown here is derived from an EMBL/GenBank/DDBJ whole genome shotgun (WGS) entry which is preliminary data.</text>
</comment>
<dbReference type="PROSITE" id="PS50860">
    <property type="entry name" value="AA_TRNA_LIGASE_II_ALA"/>
    <property type="match status" value="1"/>
</dbReference>
<keyword evidence="4" id="KW-0862">Zinc</keyword>
<keyword evidence="8" id="KW-1185">Reference proteome</keyword>
<dbReference type="PANTHER" id="PTHR43462">
    <property type="entry name" value="ALANYL-TRNA EDITING PROTEIN"/>
    <property type="match status" value="1"/>
</dbReference>
<organism evidence="7 8">
    <name type="scientific">Clostridium punense</name>
    <dbReference type="NCBI Taxonomy" id="1054297"/>
    <lineage>
        <taxon>Bacteria</taxon>
        <taxon>Bacillati</taxon>
        <taxon>Bacillota</taxon>
        <taxon>Clostridia</taxon>
        <taxon>Eubacteriales</taxon>
        <taxon>Clostridiaceae</taxon>
        <taxon>Clostridium</taxon>
    </lineage>
</organism>
<dbReference type="PANTHER" id="PTHR43462:SF1">
    <property type="entry name" value="ALANYL-TRNA EDITING PROTEIN AARSD1"/>
    <property type="match status" value="1"/>
</dbReference>
<name>A0ABS4K7T4_9CLOT</name>
<dbReference type="SMART" id="SM00863">
    <property type="entry name" value="tRNA_SAD"/>
    <property type="match status" value="1"/>
</dbReference>
<accession>A0ABS4K7T4</accession>
<evidence type="ECO:0000256" key="2">
    <source>
        <dbReference type="ARBA" id="ARBA00004496"/>
    </source>
</evidence>
<dbReference type="InterPro" id="IPR009000">
    <property type="entry name" value="Transl_B-barrel_sf"/>
</dbReference>
<dbReference type="Gene3D" id="3.10.310.40">
    <property type="match status" value="1"/>
</dbReference>
<protein>
    <submittedName>
        <fullName evidence="7">Alanyl-tRNA synthetase</fullName>
        <ecNumber evidence="7">6.1.1.7</ecNumber>
    </submittedName>
</protein>
<sequence>MTIKLYYNNPYITEFTSEVSEIKQVEDKYHIVLKETGFYPEGGGQPCDLGEIQGIKVEYVYEEDEKVYHVLNKPIERTIVFCEIDFNRRFDHMQQHSGEHLLSGAFFKLYGGKNLGFHLGVDYVTIDISLQEVSKEMVEKAEKMCNEVIMKNIPIKCYVVNKDQLSSVPIRKETSVTQDIRIVEIEKTDYSACCGTHVNNTCEIGLLKIIKVEKYKGNSRIYFKCGHRALKDYEKKHEIVTELVKLLSAEEQSITAKIDNMNKTIKDNNKAISDLKRQICEFHVEAILKELKQDTYKKLYEDKSFDEISEIGKLLVQENIDVLIGSSKENMILLASKEDSKLDCGKIFKTSIKSFNGKGGGSKNRAQGSFNCKEELLEFYNYLNSEIENI</sequence>
<keyword evidence="3" id="KW-0479">Metal-binding</keyword>
<dbReference type="InterPro" id="IPR012947">
    <property type="entry name" value="tRNA_SAD"/>
</dbReference>
<dbReference type="Gene3D" id="3.30.980.10">
    <property type="entry name" value="Threonyl-trna Synthetase, Chain A, domain 2"/>
    <property type="match status" value="1"/>
</dbReference>
<evidence type="ECO:0000313" key="7">
    <source>
        <dbReference type="EMBL" id="MBP2023838.1"/>
    </source>
</evidence>
<evidence type="ECO:0000256" key="4">
    <source>
        <dbReference type="ARBA" id="ARBA00022833"/>
    </source>
</evidence>
<dbReference type="EMBL" id="JAGGLL010000039">
    <property type="protein sequence ID" value="MBP2023838.1"/>
    <property type="molecule type" value="Genomic_DNA"/>
</dbReference>
<feature type="domain" description="Alanyl-transfer RNA synthetases family profile" evidence="6">
    <location>
        <begin position="1"/>
        <end position="235"/>
    </location>
</feature>
<dbReference type="InterPro" id="IPR018163">
    <property type="entry name" value="Thr/Ala-tRNA-synth_IIc_edit"/>
</dbReference>
<dbReference type="RefSeq" id="WP_021285795.1">
    <property type="nucleotide sequence ID" value="NZ_JAGGLL010000039.1"/>
</dbReference>
<evidence type="ECO:0000259" key="6">
    <source>
        <dbReference type="PROSITE" id="PS50860"/>
    </source>
</evidence>
<evidence type="ECO:0000313" key="8">
    <source>
        <dbReference type="Proteomes" id="UP001519308"/>
    </source>
</evidence>